<evidence type="ECO:0000313" key="2">
    <source>
        <dbReference type="EMBL" id="KAH3836586.1"/>
    </source>
</evidence>
<evidence type="ECO:0000256" key="1">
    <source>
        <dbReference type="SAM" id="Coils"/>
    </source>
</evidence>
<dbReference type="Gene3D" id="1.20.5.170">
    <property type="match status" value="1"/>
</dbReference>
<proteinExistence type="predicted"/>
<feature type="coiled-coil region" evidence="1">
    <location>
        <begin position="81"/>
        <end position="108"/>
    </location>
</feature>
<comment type="caution">
    <text evidence="2">The sequence shown here is derived from an EMBL/GenBank/DDBJ whole genome shotgun (WGS) entry which is preliminary data.</text>
</comment>
<gene>
    <name evidence="2" type="ORF">DPMN_109958</name>
</gene>
<keyword evidence="3" id="KW-1185">Reference proteome</keyword>
<sequence length="120" mass="13796">MADGDNGEPTNRNLMEIMKSISNRLESEEKELKIVEVIEKRIGGMETDIKKLWVALDERMKKVDDRVKRVEDNVDGADIHAAKMASRIDELEKEREALRDGVSFLQSQSMRNNIMFTSVQ</sequence>
<reference evidence="2" key="1">
    <citation type="journal article" date="2019" name="bioRxiv">
        <title>The Genome of the Zebra Mussel, Dreissena polymorpha: A Resource for Invasive Species Research.</title>
        <authorList>
            <person name="McCartney M.A."/>
            <person name="Auch B."/>
            <person name="Kono T."/>
            <person name="Mallez S."/>
            <person name="Zhang Y."/>
            <person name="Obille A."/>
            <person name="Becker A."/>
            <person name="Abrahante J.E."/>
            <person name="Garbe J."/>
            <person name="Badalamenti J.P."/>
            <person name="Herman A."/>
            <person name="Mangelson H."/>
            <person name="Liachko I."/>
            <person name="Sullivan S."/>
            <person name="Sone E.D."/>
            <person name="Koren S."/>
            <person name="Silverstein K.A.T."/>
            <person name="Beckman K.B."/>
            <person name="Gohl D.M."/>
        </authorList>
    </citation>
    <scope>NUCLEOTIDE SEQUENCE</scope>
    <source>
        <strain evidence="2">Duluth1</strain>
        <tissue evidence="2">Whole animal</tissue>
    </source>
</reference>
<evidence type="ECO:0000313" key="3">
    <source>
        <dbReference type="Proteomes" id="UP000828390"/>
    </source>
</evidence>
<keyword evidence="1" id="KW-0175">Coiled coil</keyword>
<dbReference type="Proteomes" id="UP000828390">
    <property type="component" value="Unassembled WGS sequence"/>
</dbReference>
<name>A0A9D4KBI4_DREPO</name>
<reference evidence="2" key="2">
    <citation type="submission" date="2020-11" db="EMBL/GenBank/DDBJ databases">
        <authorList>
            <person name="McCartney M.A."/>
            <person name="Auch B."/>
            <person name="Kono T."/>
            <person name="Mallez S."/>
            <person name="Becker A."/>
            <person name="Gohl D.M."/>
            <person name="Silverstein K.A.T."/>
            <person name="Koren S."/>
            <person name="Bechman K.B."/>
            <person name="Herman A."/>
            <person name="Abrahante J.E."/>
            <person name="Garbe J."/>
        </authorList>
    </citation>
    <scope>NUCLEOTIDE SEQUENCE</scope>
    <source>
        <strain evidence="2">Duluth1</strain>
        <tissue evidence="2">Whole animal</tissue>
    </source>
</reference>
<dbReference type="AlphaFoldDB" id="A0A9D4KBI4"/>
<organism evidence="2 3">
    <name type="scientific">Dreissena polymorpha</name>
    <name type="common">Zebra mussel</name>
    <name type="synonym">Mytilus polymorpha</name>
    <dbReference type="NCBI Taxonomy" id="45954"/>
    <lineage>
        <taxon>Eukaryota</taxon>
        <taxon>Metazoa</taxon>
        <taxon>Spiralia</taxon>
        <taxon>Lophotrochozoa</taxon>
        <taxon>Mollusca</taxon>
        <taxon>Bivalvia</taxon>
        <taxon>Autobranchia</taxon>
        <taxon>Heteroconchia</taxon>
        <taxon>Euheterodonta</taxon>
        <taxon>Imparidentia</taxon>
        <taxon>Neoheterodontei</taxon>
        <taxon>Myida</taxon>
        <taxon>Dreissenoidea</taxon>
        <taxon>Dreissenidae</taxon>
        <taxon>Dreissena</taxon>
    </lineage>
</organism>
<protein>
    <submittedName>
        <fullName evidence="2">Uncharacterized protein</fullName>
    </submittedName>
</protein>
<dbReference type="SUPFAM" id="SSF57997">
    <property type="entry name" value="Tropomyosin"/>
    <property type="match status" value="1"/>
</dbReference>
<feature type="coiled-coil region" evidence="1">
    <location>
        <begin position="11"/>
        <end position="38"/>
    </location>
</feature>
<accession>A0A9D4KBI4</accession>
<dbReference type="EMBL" id="JAIWYP010000004">
    <property type="protein sequence ID" value="KAH3836586.1"/>
    <property type="molecule type" value="Genomic_DNA"/>
</dbReference>